<name>A0A1I2X9A0_9RHOB</name>
<dbReference type="OrthoDB" id="3182597at2"/>
<keyword evidence="1" id="KW-1133">Transmembrane helix</keyword>
<dbReference type="PANTHER" id="PTHR37826:SF3">
    <property type="entry name" value="J DOMAIN-CONTAINING PROTEIN"/>
    <property type="match status" value="1"/>
</dbReference>
<reference evidence="2 3" key="1">
    <citation type="submission" date="2016-10" db="EMBL/GenBank/DDBJ databases">
        <authorList>
            <person name="de Groot N.N."/>
        </authorList>
    </citation>
    <scope>NUCLEOTIDE SEQUENCE [LARGE SCALE GENOMIC DNA]</scope>
    <source>
        <strain evidence="2 3">DSM 8537</strain>
    </source>
</reference>
<dbReference type="RefSeq" id="WP_074965813.1">
    <property type="nucleotide sequence ID" value="NZ_CBCRYP010000027.1"/>
</dbReference>
<evidence type="ECO:0000313" key="2">
    <source>
        <dbReference type="EMBL" id="SFH09982.1"/>
    </source>
</evidence>
<dbReference type="GO" id="GO:0004386">
    <property type="term" value="F:helicase activity"/>
    <property type="evidence" value="ECO:0007669"/>
    <property type="project" value="UniProtKB-KW"/>
</dbReference>
<dbReference type="AlphaFoldDB" id="A0A1I2X9A0"/>
<protein>
    <submittedName>
        <fullName evidence="2">Replication restart DNA helicase PriA</fullName>
    </submittedName>
</protein>
<keyword evidence="1" id="KW-0472">Membrane</keyword>
<evidence type="ECO:0000313" key="3">
    <source>
        <dbReference type="Proteomes" id="UP000183635"/>
    </source>
</evidence>
<evidence type="ECO:0000256" key="1">
    <source>
        <dbReference type="SAM" id="Phobius"/>
    </source>
</evidence>
<dbReference type="Gene3D" id="2.20.28.30">
    <property type="entry name" value="RNA polymerase ii, chain L"/>
    <property type="match status" value="1"/>
</dbReference>
<dbReference type="Proteomes" id="UP000183635">
    <property type="component" value="Unassembled WGS sequence"/>
</dbReference>
<keyword evidence="2" id="KW-0378">Hydrolase</keyword>
<keyword evidence="1" id="KW-0812">Transmembrane</keyword>
<keyword evidence="2" id="KW-0347">Helicase</keyword>
<keyword evidence="2" id="KW-0067">ATP-binding</keyword>
<dbReference type="EMBL" id="FOPU01000001">
    <property type="protein sequence ID" value="SFH09982.1"/>
    <property type="molecule type" value="Genomic_DNA"/>
</dbReference>
<gene>
    <name evidence="2" type="ORF">SAMN04488021_101164</name>
</gene>
<dbReference type="PANTHER" id="PTHR37826">
    <property type="entry name" value="FLOTILLIN BAND_7_5 DOMAIN PROTEIN"/>
    <property type="match status" value="1"/>
</dbReference>
<feature type="transmembrane region" description="Helical" evidence="1">
    <location>
        <begin position="373"/>
        <end position="395"/>
    </location>
</feature>
<keyword evidence="2" id="KW-0547">Nucleotide-binding</keyword>
<dbReference type="STRING" id="34004.SAMN04488021_101164"/>
<organism evidence="2 3">
    <name type="scientific">Paracoccus aminovorans</name>
    <dbReference type="NCBI Taxonomy" id="34004"/>
    <lineage>
        <taxon>Bacteria</taxon>
        <taxon>Pseudomonadati</taxon>
        <taxon>Pseudomonadota</taxon>
        <taxon>Alphaproteobacteria</taxon>
        <taxon>Rhodobacterales</taxon>
        <taxon>Paracoccaceae</taxon>
        <taxon>Paracoccus</taxon>
    </lineage>
</organism>
<proteinExistence type="predicted"/>
<sequence length="427" mass="46999">MPTPPSEYRYPCENCGASLEFSPGQQSLVCPYCGHEQHIGPGPARAPARQTAQGPWGDRVILNDPSTGRALQWDSGHKSDLREIPLEQGLRLDAGSDLTETVRTLSCPNCGAKVEITSDQHASTCPFCATPVVTDTGATRQLKPQGVLPFVITEAQAKSALDDWMKGLWFAPSGLTAYARRGKRMNGVYSPFWTFDADTRSQYSGARGDWYYETVYVTQTVDGRQQRVAQQVRRTRWTPVSGQVARNFDDVLVLAASALPRRITDALAPWDLSHLMPYSPEYLAGFLAEGYTIPLAAGHDIARQEMAGVIAMDVRRAIGGNEQQITGIQTRYAEESFKHILLPVWTAAYRYNGQSYRFVVNGQSGRVQGERPWSVWKIALAVLLALALLAGLIWLNERGGYVRIGAGPLTPDISISGSYRYQSDNGP</sequence>
<keyword evidence="3" id="KW-1185">Reference proteome</keyword>
<accession>A0A1I2X9A0</accession>